<keyword evidence="2" id="KW-1133">Transmembrane helix</keyword>
<feature type="transmembrane region" description="Helical" evidence="2">
    <location>
        <begin position="12"/>
        <end position="33"/>
    </location>
</feature>
<evidence type="ECO:0000256" key="2">
    <source>
        <dbReference type="SAM" id="Phobius"/>
    </source>
</evidence>
<keyword evidence="2" id="KW-0472">Membrane</keyword>
<dbReference type="GeneID" id="98345627"/>
<keyword evidence="4" id="KW-0449">Lipoprotein</keyword>
<dbReference type="Proteomes" id="UP000236395">
    <property type="component" value="Unassembled WGS sequence"/>
</dbReference>
<dbReference type="RefSeq" id="WP_047549462.1">
    <property type="nucleotide sequence ID" value="NZ_CBCSFW010000003.1"/>
</dbReference>
<evidence type="ECO:0000313" key="6">
    <source>
        <dbReference type="Proteomes" id="UP000236395"/>
    </source>
</evidence>
<evidence type="ECO:0000313" key="4">
    <source>
        <dbReference type="EMBL" id="MBE2128518.1"/>
    </source>
</evidence>
<comment type="caution">
    <text evidence="5">The sequence shown here is derived from an EMBL/GenBank/DDBJ whole genome shotgun (WGS) entry which is preliminary data.</text>
</comment>
<dbReference type="InterPro" id="IPR036388">
    <property type="entry name" value="WH-like_DNA-bd_sf"/>
</dbReference>
<dbReference type="Gene3D" id="1.10.10.10">
    <property type="entry name" value="Winged helix-like DNA-binding domain superfamily/Winged helix DNA-binding domain"/>
    <property type="match status" value="2"/>
</dbReference>
<sequence length="231" mass="26528">MQQESTSWYKQEWFIVLSLLFLFPLGLFLMWKFSKWPSLVRTIITVFIAVITLASINYIAQNQMPRTYITNSDSSSESNKSDSITDKDEENHEKAKEQTNGKYQEWFDTSTKGTSDSSSTSSSSSTDDSTTRDQKAALKQAEFYSEHLHLSKQDIFHQLTSEYGNKFSEDDAQYAIDHLKADYNKNALESAKTYAKSLNMSTREIYDQLISEYGGRFTPSEAQYAIDHLDK</sequence>
<reference evidence="5 6" key="1">
    <citation type="submission" date="2017-08" db="EMBL/GenBank/DDBJ databases">
        <title>Draft genome sequences of 64 type strains of genus Staph aureus.</title>
        <authorList>
            <person name="Cole K."/>
            <person name="Golubchik T."/>
            <person name="Russell J."/>
            <person name="Foster D."/>
            <person name="Llewelyn M."/>
            <person name="Wilson D."/>
            <person name="Crook D."/>
            <person name="Paul J."/>
        </authorList>
    </citation>
    <scope>NUCLEOTIDE SEQUENCE [LARGE SCALE GENOMIC DNA]</scope>
    <source>
        <strain evidence="5 6">DSM 28300</strain>
    </source>
</reference>
<reference evidence="4 7" key="2">
    <citation type="submission" date="2020-10" db="EMBL/GenBank/DDBJ databases">
        <title>Phenotypic and genomic profiling of Staphylococcus argenteus in Canada and the United States and recommendations for clinical result reporting.</title>
        <authorList>
            <person name="Eshaghi A."/>
            <person name="Bommersbach C."/>
            <person name="Zitterman S."/>
            <person name="Burnham C.-A.D."/>
            <person name="Patel R."/>
            <person name="Schuetz A.N."/>
            <person name="Patel S.N."/>
            <person name="Kus J.V."/>
        </authorList>
    </citation>
    <scope>NUCLEOTIDE SEQUENCE [LARGE SCALE GENOMIC DNA]</scope>
    <source>
        <strain evidence="4 7">DSM 28300</strain>
    </source>
</reference>
<name>A0A2K4ADW2_9STAP</name>
<evidence type="ECO:0000256" key="1">
    <source>
        <dbReference type="SAM" id="MobiDB-lite"/>
    </source>
</evidence>
<dbReference type="EMBL" id="PPQS01000051">
    <property type="protein sequence ID" value="PNZ48282.1"/>
    <property type="molecule type" value="Genomic_DNA"/>
</dbReference>
<keyword evidence="7" id="KW-1185">Reference proteome</keyword>
<dbReference type="EMBL" id="JADAMT010000006">
    <property type="protein sequence ID" value="MBE2128518.1"/>
    <property type="molecule type" value="Genomic_DNA"/>
</dbReference>
<protein>
    <submittedName>
        <fullName evidence="4">Ltp family lipoprotein</fullName>
    </submittedName>
</protein>
<accession>A0A2K4ADW2</accession>
<gene>
    <name evidence="5" type="ORF">CD116_13365</name>
    <name evidence="4" type="ORF">ILQ21_05625</name>
</gene>
<feature type="compositionally biased region" description="Basic and acidic residues" evidence="1">
    <location>
        <begin position="79"/>
        <end position="99"/>
    </location>
</feature>
<keyword evidence="2" id="KW-0812">Transmembrane</keyword>
<dbReference type="Pfam" id="PF07553">
    <property type="entry name" value="Lipoprotein_Ltp"/>
    <property type="match status" value="2"/>
</dbReference>
<organism evidence="5 6">
    <name type="scientific">Staphylococcus schweitzeri</name>
    <dbReference type="NCBI Taxonomy" id="1654388"/>
    <lineage>
        <taxon>Bacteria</taxon>
        <taxon>Bacillati</taxon>
        <taxon>Bacillota</taxon>
        <taxon>Bacilli</taxon>
        <taxon>Bacillales</taxon>
        <taxon>Staphylococcaceae</taxon>
        <taxon>Staphylococcus</taxon>
    </lineage>
</organism>
<feature type="region of interest" description="Disordered" evidence="1">
    <location>
        <begin position="69"/>
        <end position="134"/>
    </location>
</feature>
<evidence type="ECO:0000313" key="7">
    <source>
        <dbReference type="Proteomes" id="UP000596960"/>
    </source>
</evidence>
<feature type="domain" description="Putative host cell surface-exposed lipoprotein Ltp-like HTH region" evidence="3">
    <location>
        <begin position="182"/>
        <end position="229"/>
    </location>
</feature>
<feature type="domain" description="Putative host cell surface-exposed lipoprotein Ltp-like HTH region" evidence="3">
    <location>
        <begin position="134"/>
        <end position="179"/>
    </location>
</feature>
<feature type="compositionally biased region" description="Low complexity" evidence="1">
    <location>
        <begin position="108"/>
        <end position="128"/>
    </location>
</feature>
<dbReference type="InterPro" id="IPR011434">
    <property type="entry name" value="Ltp-like_HTH"/>
</dbReference>
<proteinExistence type="predicted"/>
<feature type="transmembrane region" description="Helical" evidence="2">
    <location>
        <begin position="39"/>
        <end position="60"/>
    </location>
</feature>
<evidence type="ECO:0000313" key="5">
    <source>
        <dbReference type="EMBL" id="PNZ48282.1"/>
    </source>
</evidence>
<dbReference type="AlphaFoldDB" id="A0A2K4ADW2"/>
<evidence type="ECO:0000259" key="3">
    <source>
        <dbReference type="Pfam" id="PF07553"/>
    </source>
</evidence>
<dbReference type="Proteomes" id="UP000596960">
    <property type="component" value="Unassembled WGS sequence"/>
</dbReference>